<evidence type="ECO:0000256" key="4">
    <source>
        <dbReference type="ARBA" id="ARBA00022801"/>
    </source>
</evidence>
<keyword evidence="2 14" id="KW-0547">Nucleotide-binding</keyword>
<feature type="domain" description="UvrD-like helicase C-terminal" evidence="16">
    <location>
        <begin position="508"/>
        <end position="782"/>
    </location>
</feature>
<keyword evidence="4 14" id="KW-0378">Hydrolase</keyword>
<evidence type="ECO:0000256" key="7">
    <source>
        <dbReference type="ARBA" id="ARBA00022840"/>
    </source>
</evidence>
<dbReference type="PROSITE" id="PS51217">
    <property type="entry name" value="UVRD_HELICASE_CTER"/>
    <property type="match status" value="1"/>
</dbReference>
<dbReference type="Proteomes" id="UP000183028">
    <property type="component" value="Unassembled WGS sequence"/>
</dbReference>
<keyword evidence="8" id="KW-0238">DNA-binding</keyword>
<evidence type="ECO:0000256" key="14">
    <source>
        <dbReference type="PROSITE-ProRule" id="PRU00560"/>
    </source>
</evidence>
<evidence type="ECO:0000256" key="9">
    <source>
        <dbReference type="ARBA" id="ARBA00023204"/>
    </source>
</evidence>
<reference evidence="18" key="1">
    <citation type="submission" date="2016-10" db="EMBL/GenBank/DDBJ databases">
        <authorList>
            <person name="Varghese N."/>
        </authorList>
    </citation>
    <scope>NUCLEOTIDE SEQUENCE [LARGE SCALE GENOMIC DNA]</scope>
    <source>
        <strain evidence="18">DSM 20406</strain>
    </source>
</reference>
<dbReference type="SUPFAM" id="SSF52980">
    <property type="entry name" value="Restriction endonuclease-like"/>
    <property type="match status" value="1"/>
</dbReference>
<dbReference type="GO" id="GO:0000725">
    <property type="term" value="P:recombinational repair"/>
    <property type="evidence" value="ECO:0007669"/>
    <property type="project" value="TreeGrafter"/>
</dbReference>
<dbReference type="GO" id="GO:0004527">
    <property type="term" value="F:exonuclease activity"/>
    <property type="evidence" value="ECO:0007669"/>
    <property type="project" value="UniProtKB-KW"/>
</dbReference>
<evidence type="ECO:0000313" key="17">
    <source>
        <dbReference type="EMBL" id="SEI38977.1"/>
    </source>
</evidence>
<dbReference type="InterPro" id="IPR027417">
    <property type="entry name" value="P-loop_NTPase"/>
</dbReference>
<evidence type="ECO:0000256" key="10">
    <source>
        <dbReference type="ARBA" id="ARBA00023235"/>
    </source>
</evidence>
<keyword evidence="18" id="KW-1185">Reference proteome</keyword>
<dbReference type="InterPro" id="IPR011604">
    <property type="entry name" value="PDDEXK-like_dom_sf"/>
</dbReference>
<dbReference type="GO" id="GO:0003677">
    <property type="term" value="F:DNA binding"/>
    <property type="evidence" value="ECO:0007669"/>
    <property type="project" value="UniProtKB-KW"/>
</dbReference>
<dbReference type="RefSeq" id="WP_074731103.1">
    <property type="nucleotide sequence ID" value="NZ_FNYK01000002.1"/>
</dbReference>
<dbReference type="Gene3D" id="1.10.486.10">
    <property type="entry name" value="PCRA, domain 4"/>
    <property type="match status" value="1"/>
</dbReference>
<dbReference type="STRING" id="322505.SAMN04487836_11430"/>
<dbReference type="EMBL" id="FNYK01000002">
    <property type="protein sequence ID" value="SEI38977.1"/>
    <property type="molecule type" value="Genomic_DNA"/>
</dbReference>
<keyword evidence="9" id="KW-0234">DNA repair</keyword>
<comment type="catalytic activity">
    <reaction evidence="11">
        <text>Couples ATP hydrolysis with the unwinding of duplex DNA by translocating in the 3'-5' direction.</text>
        <dbReference type="EC" id="5.6.2.4"/>
    </reaction>
</comment>
<dbReference type="Pfam" id="PF12705">
    <property type="entry name" value="PDDEXK_1"/>
    <property type="match status" value="1"/>
</dbReference>
<evidence type="ECO:0000259" key="16">
    <source>
        <dbReference type="PROSITE" id="PS51217"/>
    </source>
</evidence>
<dbReference type="InterPro" id="IPR038726">
    <property type="entry name" value="PDDEXK_AddAB-type"/>
</dbReference>
<dbReference type="GO" id="GO:0005524">
    <property type="term" value="F:ATP binding"/>
    <property type="evidence" value="ECO:0007669"/>
    <property type="project" value="UniProtKB-UniRule"/>
</dbReference>
<dbReference type="Gene3D" id="3.90.320.10">
    <property type="match status" value="1"/>
</dbReference>
<dbReference type="eggNOG" id="COG1074">
    <property type="taxonomic scope" value="Bacteria"/>
</dbReference>
<dbReference type="GO" id="GO:0043138">
    <property type="term" value="F:3'-5' DNA helicase activity"/>
    <property type="evidence" value="ECO:0007669"/>
    <property type="project" value="UniProtKB-EC"/>
</dbReference>
<keyword evidence="6 17" id="KW-0269">Exonuclease</keyword>
<dbReference type="GO" id="GO:0005829">
    <property type="term" value="C:cytosol"/>
    <property type="evidence" value="ECO:0007669"/>
    <property type="project" value="TreeGrafter"/>
</dbReference>
<sequence length="1189" mass="138446">MSSFNKEQEQAIMTRGKTILVSAPAGSGKTRILVERMRRLIEEDRYEIDNFLVLTFTDAAGKEMKQRLSLQLHEDLADSSIDDDTKTHIERQLLKLPQSYMTTFDSFCKALLEKYGYLVGVMPGFEVNASPELIQSTVLDQCFDKWIVNPKFQDYIRRHNLKNNFDDLKKTLINYNASTGSYVNFQETLQEFYNTYYHIDDFSSSPIFDLLVRSYKDAFEDALSNYNTLENYCSKENFECFFTGNEKKVSIAESLSTYLMSHVDAFKHRLTYDTFLSLLKDKPAPSANMAWKDMGLESGDEKRKRYDDLKKRVMAPINDLKDIIWIKDLNEFEELLNLSFQDIQFLLGKGGLLESFQAAYLEEKKRLNQLDFHDLEEYATRLLSDDLPVLKTINASLKEIMLDEYQDTNQIQENLVLKLAGQAHDCQGLQVVPMFMVGDMKQSIYRFRQADPRIFKEKFDTYVPYENATEQDKFIRIDLKHNYRSEKAVLDSINYIFDCIMDNEIGGLEYFNDPNALLRYDYVVKKKSLEELSQIHDYDSEVMIGFSEKTKEYTKSELEAHMIASKIIKMHEEEGYEFKDFAILMRNTTDFITYKKIFENYGIPANITLSKGLFDSNEAISLIALMKALINPNDDIAMASVLHNNFVFSHFDENELLAMRDQSEQPESLYEDVKKAGTYKSECFIDTFENLRKIALTSSPYETLIAILEASRYQDFVASLINGEQRSSNIDTLVELARSSDEYRYLEDFVDFVDSGVQKSPGKIASDESNAVEFMTIHKSKGLQFKVVFLSNMQHKFNTADETSYILMDQANGIASKYRQFRETDEFGNVLVEYENPYRNLIGKAIHKEAIDEEMRILYVALTRAEKKLVMTAVIDDETRLIDLAAKVQANESDPNRASNNTVIFNNHLRKVNCFFDWIMMALMRHPDIENDLKSYIPAITPNLDLRRTGFKKLNNEETALARFHLEIKSLTEITSTISQKQTLDAIDQYHQVQDYYNYVYPYQDKERSIAVTKLQALADEAGFEHLEGQSSRREDALSLGTLVHNVLYYCPFDETDFTTLITRLKDEGMFTDDEYQLIHQYQHHLDDFRESDVYKIIAKSTFYKEKPFRYFNGEQVINGIFDIVFIHEGDVYVLDYKTDHITSSNSYKTLQDKHRIQLETYKEILTKQFHKPVKGYVYYLETNQMIEV</sequence>
<dbReference type="SUPFAM" id="SSF52540">
    <property type="entry name" value="P-loop containing nucleoside triphosphate hydrolases"/>
    <property type="match status" value="1"/>
</dbReference>
<evidence type="ECO:0000256" key="6">
    <source>
        <dbReference type="ARBA" id="ARBA00022839"/>
    </source>
</evidence>
<keyword evidence="1" id="KW-0540">Nuclease</keyword>
<feature type="domain" description="UvrD-like helicase ATP-binding" evidence="15">
    <location>
        <begin position="2"/>
        <end position="486"/>
    </location>
</feature>
<evidence type="ECO:0000256" key="2">
    <source>
        <dbReference type="ARBA" id="ARBA00022741"/>
    </source>
</evidence>
<keyword evidence="5 14" id="KW-0347">Helicase</keyword>
<protein>
    <recommendedName>
        <fullName evidence="12">DNA 3'-5' helicase</fullName>
        <ecNumber evidence="12">5.6.2.4</ecNumber>
    </recommendedName>
</protein>
<comment type="catalytic activity">
    <reaction evidence="13">
        <text>ATP + H2O = ADP + phosphate + H(+)</text>
        <dbReference type="Rhea" id="RHEA:13065"/>
        <dbReference type="ChEBI" id="CHEBI:15377"/>
        <dbReference type="ChEBI" id="CHEBI:15378"/>
        <dbReference type="ChEBI" id="CHEBI:30616"/>
        <dbReference type="ChEBI" id="CHEBI:43474"/>
        <dbReference type="ChEBI" id="CHEBI:456216"/>
        <dbReference type="EC" id="5.6.2.4"/>
    </reaction>
</comment>
<evidence type="ECO:0000256" key="13">
    <source>
        <dbReference type="ARBA" id="ARBA00048988"/>
    </source>
</evidence>
<dbReference type="PANTHER" id="PTHR11070:SF48">
    <property type="entry name" value="ATP-DEPENDENT HELICASE_NUCLEASE SUBUNIT A"/>
    <property type="match status" value="1"/>
</dbReference>
<evidence type="ECO:0000256" key="11">
    <source>
        <dbReference type="ARBA" id="ARBA00034617"/>
    </source>
</evidence>
<dbReference type="InterPro" id="IPR014016">
    <property type="entry name" value="UvrD-like_ATP-bd"/>
</dbReference>
<organism evidence="17 18">
    <name type="scientific">Sharpea azabuensis</name>
    <dbReference type="NCBI Taxonomy" id="322505"/>
    <lineage>
        <taxon>Bacteria</taxon>
        <taxon>Bacillati</taxon>
        <taxon>Bacillota</taxon>
        <taxon>Erysipelotrichia</taxon>
        <taxon>Erysipelotrichales</taxon>
        <taxon>Coprobacillaceae</taxon>
        <taxon>Sharpea</taxon>
    </lineage>
</organism>
<evidence type="ECO:0000256" key="8">
    <source>
        <dbReference type="ARBA" id="ARBA00023125"/>
    </source>
</evidence>
<keyword evidence="7 14" id="KW-0067">ATP-binding</keyword>
<evidence type="ECO:0000256" key="12">
    <source>
        <dbReference type="ARBA" id="ARBA00034808"/>
    </source>
</evidence>
<dbReference type="GO" id="GO:0033202">
    <property type="term" value="C:DNA helicase complex"/>
    <property type="evidence" value="ECO:0007669"/>
    <property type="project" value="TreeGrafter"/>
</dbReference>
<dbReference type="InterPro" id="IPR014017">
    <property type="entry name" value="DNA_helicase_UvrD-like_C"/>
</dbReference>
<keyword evidence="3" id="KW-0227">DNA damage</keyword>
<keyword evidence="10" id="KW-0413">Isomerase</keyword>
<accession>A0A1H6QFF0</accession>
<evidence type="ECO:0000313" key="18">
    <source>
        <dbReference type="Proteomes" id="UP000183028"/>
    </source>
</evidence>
<dbReference type="Gene3D" id="3.40.50.300">
    <property type="entry name" value="P-loop containing nucleotide triphosphate hydrolases"/>
    <property type="match status" value="4"/>
</dbReference>
<evidence type="ECO:0000256" key="5">
    <source>
        <dbReference type="ARBA" id="ARBA00022806"/>
    </source>
</evidence>
<evidence type="ECO:0000259" key="15">
    <source>
        <dbReference type="PROSITE" id="PS51198"/>
    </source>
</evidence>
<dbReference type="AlphaFoldDB" id="A0A1H6QFF0"/>
<dbReference type="InterPro" id="IPR000212">
    <property type="entry name" value="DNA_helicase_UvrD/REP"/>
</dbReference>
<proteinExistence type="predicted"/>
<evidence type="ECO:0000256" key="1">
    <source>
        <dbReference type="ARBA" id="ARBA00022722"/>
    </source>
</evidence>
<gene>
    <name evidence="17" type="ORF">SAMN04487834_100224</name>
</gene>
<dbReference type="PANTHER" id="PTHR11070">
    <property type="entry name" value="UVRD / RECB / PCRA DNA HELICASE FAMILY MEMBER"/>
    <property type="match status" value="1"/>
</dbReference>
<dbReference type="OrthoDB" id="9810135at2"/>
<dbReference type="Pfam" id="PF00580">
    <property type="entry name" value="UvrD-helicase"/>
    <property type="match status" value="2"/>
</dbReference>
<dbReference type="PROSITE" id="PS51198">
    <property type="entry name" value="UVRD_HELICASE_ATP_BIND"/>
    <property type="match status" value="1"/>
</dbReference>
<dbReference type="Pfam" id="PF13361">
    <property type="entry name" value="UvrD_C"/>
    <property type="match status" value="1"/>
</dbReference>
<evidence type="ECO:0000256" key="3">
    <source>
        <dbReference type="ARBA" id="ARBA00022763"/>
    </source>
</evidence>
<dbReference type="EC" id="5.6.2.4" evidence="12"/>
<feature type="binding site" evidence="14">
    <location>
        <begin position="23"/>
        <end position="30"/>
    </location>
    <ligand>
        <name>ATP</name>
        <dbReference type="ChEBI" id="CHEBI:30616"/>
    </ligand>
</feature>
<name>A0A1H6QFF0_9FIRM</name>
<dbReference type="InterPro" id="IPR011335">
    <property type="entry name" value="Restrct_endonuc-II-like"/>
</dbReference>
<dbReference type="GO" id="GO:0016887">
    <property type="term" value="F:ATP hydrolysis activity"/>
    <property type="evidence" value="ECO:0007669"/>
    <property type="project" value="RHEA"/>
</dbReference>